<proteinExistence type="predicted"/>
<feature type="chain" id="PRO_5047047485" description="DUF1996 domain-containing protein" evidence="2">
    <location>
        <begin position="20"/>
        <end position="552"/>
    </location>
</feature>
<dbReference type="InterPro" id="IPR018535">
    <property type="entry name" value="DUF1996"/>
</dbReference>
<feature type="signal peptide" evidence="2">
    <location>
        <begin position="1"/>
        <end position="19"/>
    </location>
</feature>
<keyword evidence="5" id="KW-1185">Reference proteome</keyword>
<evidence type="ECO:0000313" key="5">
    <source>
        <dbReference type="Proteomes" id="UP001152024"/>
    </source>
</evidence>
<comment type="caution">
    <text evidence="4">The sequence shown here is derived from an EMBL/GenBank/DDBJ whole genome shotgun (WGS) entry which is preliminary data.</text>
</comment>
<evidence type="ECO:0000313" key="4">
    <source>
        <dbReference type="EMBL" id="KAJ4136323.1"/>
    </source>
</evidence>
<evidence type="ECO:0000259" key="3">
    <source>
        <dbReference type="Pfam" id="PF09362"/>
    </source>
</evidence>
<reference evidence="4" key="1">
    <citation type="submission" date="2022-09" db="EMBL/GenBank/DDBJ databases">
        <title>Fusarium specimens isolated from Avocado Roots.</title>
        <authorList>
            <person name="Stajich J."/>
            <person name="Roper C."/>
            <person name="Heimlech-Rivalta G."/>
        </authorList>
    </citation>
    <scope>NUCLEOTIDE SEQUENCE</scope>
    <source>
        <strain evidence="4">CF00095</strain>
    </source>
</reference>
<feature type="region of interest" description="Disordered" evidence="1">
    <location>
        <begin position="333"/>
        <end position="409"/>
    </location>
</feature>
<evidence type="ECO:0000256" key="2">
    <source>
        <dbReference type="SAM" id="SignalP"/>
    </source>
</evidence>
<dbReference type="Proteomes" id="UP001152024">
    <property type="component" value="Unassembled WGS sequence"/>
</dbReference>
<keyword evidence="2" id="KW-0732">Signal</keyword>
<accession>A0ABQ8RJ08</accession>
<feature type="domain" description="DUF1996" evidence="3">
    <location>
        <begin position="35"/>
        <end position="286"/>
    </location>
</feature>
<dbReference type="EMBL" id="JAOQBH010000005">
    <property type="protein sequence ID" value="KAJ4136323.1"/>
    <property type="molecule type" value="Genomic_DNA"/>
</dbReference>
<feature type="compositionally biased region" description="Basic residues" evidence="1">
    <location>
        <begin position="535"/>
        <end position="552"/>
    </location>
</feature>
<gene>
    <name evidence="4" type="ORF">NW768_003934</name>
</gene>
<evidence type="ECO:0000256" key="1">
    <source>
        <dbReference type="SAM" id="MobiDB-lite"/>
    </source>
</evidence>
<dbReference type="PANTHER" id="PTHR43662:SF7">
    <property type="entry name" value="DUF1996 DOMAIN-CONTAINING PROTEIN"/>
    <property type="match status" value="1"/>
</dbReference>
<feature type="compositionally biased region" description="Pro residues" evidence="1">
    <location>
        <begin position="516"/>
        <end position="526"/>
    </location>
</feature>
<organism evidence="4 5">
    <name type="scientific">Fusarium equiseti</name>
    <name type="common">Fusarium scirpi</name>
    <dbReference type="NCBI Taxonomy" id="61235"/>
    <lineage>
        <taxon>Eukaryota</taxon>
        <taxon>Fungi</taxon>
        <taxon>Dikarya</taxon>
        <taxon>Ascomycota</taxon>
        <taxon>Pezizomycotina</taxon>
        <taxon>Sordariomycetes</taxon>
        <taxon>Hypocreomycetidae</taxon>
        <taxon>Hypocreales</taxon>
        <taxon>Nectriaceae</taxon>
        <taxon>Fusarium</taxon>
        <taxon>Fusarium incarnatum-equiseti species complex</taxon>
    </lineage>
</organism>
<dbReference type="PANTHER" id="PTHR43662">
    <property type="match status" value="1"/>
</dbReference>
<name>A0ABQ8RJ08_FUSEQ</name>
<feature type="region of interest" description="Disordered" evidence="1">
    <location>
        <begin position="508"/>
        <end position="552"/>
    </location>
</feature>
<dbReference type="Pfam" id="PF09362">
    <property type="entry name" value="DUF1996"/>
    <property type="match status" value="1"/>
</dbReference>
<protein>
    <recommendedName>
        <fullName evidence="3">DUF1996 domain-containing protein</fullName>
    </recommendedName>
</protein>
<sequence length="552" mass="59909">MMLKSLITVSAGLVGSAHAFWRMECPGRVGLARIDPIIDPGTVSKHVHSIHGSSGFAETVTTEQLLDADCTSCRVTQDKSAYWHPSLYFEDSKTGKFELVDQVGGMLAYYLLFGDNITAFPPDFRMLSGTNERRTYSFGDPSKPDPEKSTWQALGQTSQSDLEERALGFNCLNYDKTPEGTLYRHYMPDKAYLDANCKNGIRLEIMFPSCWKGGDAVDSDNHKDHVAFPDLVMTGTCPKDYPVRLPSLMYEVIWNTAAFADRSGRFVFANGDTTGYGYHADFIMGWEEEFLQDAINTCTSETGRIEDCPLFDVVSEEKAKTCEMKMPKALENEDCKGPLKALPGSNGDSDEVEKPDPTGIKPAPTLTYAPGERPTNSASPLPGQIFKVSSAYGAPAPGPSSVNTEKPSPIYSKISEPSAPALLPTIEAVADVGAVAIEQTTSVETEAPTTTPAPQFEPVEETKSFYSTQYITNGNLVSKILWEEEVVYVTDLKEEVVVVTVTSTAIATPSVGPAPAAAPPAPPAAEAPPAAAAPVRRRRRGAHLHGHGHRHF</sequence>